<dbReference type="InterPro" id="IPR000571">
    <property type="entry name" value="Znf_CCCH"/>
</dbReference>
<accession>F4RU59</accession>
<dbReference type="PANTHER" id="PTHR33050">
    <property type="entry name" value="REVERSE TRANSCRIPTASE DOMAIN-CONTAINING PROTEIN"/>
    <property type="match status" value="1"/>
</dbReference>
<dbReference type="Proteomes" id="UP000001072">
    <property type="component" value="Unassembled WGS sequence"/>
</dbReference>
<feature type="domain" description="C3H1-type" evidence="3">
    <location>
        <begin position="319"/>
        <end position="347"/>
    </location>
</feature>
<dbReference type="RefSeq" id="XP_007412581.1">
    <property type="nucleotide sequence ID" value="XM_007412519.1"/>
</dbReference>
<dbReference type="PROSITE" id="PS50103">
    <property type="entry name" value="ZF_C3H1"/>
    <property type="match status" value="1"/>
</dbReference>
<evidence type="ECO:0000259" key="3">
    <source>
        <dbReference type="PROSITE" id="PS50103"/>
    </source>
</evidence>
<keyword evidence="1" id="KW-0862">Zinc</keyword>
<dbReference type="EMBL" id="GL883120">
    <property type="protein sequence ID" value="EGG04120.1"/>
    <property type="molecule type" value="Genomic_DNA"/>
</dbReference>
<name>F4RU59_MELLP</name>
<keyword evidence="1" id="KW-0479">Metal-binding</keyword>
<dbReference type="VEuPathDB" id="FungiDB:MELLADRAFT_89666"/>
<protein>
    <recommendedName>
        <fullName evidence="3">C3H1-type domain-containing protein</fullName>
    </recommendedName>
</protein>
<dbReference type="OrthoDB" id="3254233at2759"/>
<keyword evidence="1" id="KW-0863">Zinc-finger</keyword>
<feature type="compositionally biased region" description="Basic residues" evidence="2">
    <location>
        <begin position="20"/>
        <end position="31"/>
    </location>
</feature>
<dbReference type="STRING" id="747676.F4RU59"/>
<evidence type="ECO:0000313" key="4">
    <source>
        <dbReference type="EMBL" id="EGG04120.1"/>
    </source>
</evidence>
<sequence length="735" mass="83390">MLSMANKDAQETIRALLAKQGKKGHHHHRHKHQDDSSDSLDSDDKEDKKKRKFAFISKAVPVSDSEKIFTEGATKYAADVKGYESNIALAVREFKRAGKPAHFPEVLSKELLLGQFIDVCQIKGELFNKKKGDFSYSTTGKEKGLEVSKHLTLEIDDLAEWQHYFSILKKAIEMGFPDCRKQISDYSEYINSQFWLGPIQANWKNITDYNAAFRSQVADRRYVCFSDWDHKDFDVLKTQYFGSSYFNTAPNLAQSGSSFSRPLFQAPFCQKGGFQQGPVSKPYSGPSSGVIPSGSAPNYVADFKHKGIHKITSSKDVGKMAEEYCFAFNSKRDCPLGDSCPRLHFCVVICRMSGDVVKNTADAITPEEYTSEKFLRGYQWDGTSPLGFLVAIESSRYTEPFPDDPSLEDNEDARYALKQYHYLFKISTPFKIDKMEQLLKHHPNPAFVKSVLKGLKDGFWPSSLKPDSEIIDVPNHKTCFDNQKLLEDQCEEEIQKGRYSEEFSTLIPGMKVIPLLMTSKKYSAKMRVCSNMSAGNPSPNDLIDKDRIKVSYDSLKSWIPFLIELKKRYGEVTIFKSDVEGAFRTLSAHLQYLIGAKWAQFDLLKGWNLPTTDHVIRKIAWAETVAIHLGMLMISVLQEVGGKRFLVLTDNTTSQLAVEKKRSGDRAVNMEWKAIQRLLVSLHADMVAHRVKSGDNLADLLSRGRDLRDVDDQVMIEMPIDLRQFVKQVVLVKKT</sequence>
<evidence type="ECO:0000313" key="5">
    <source>
        <dbReference type="Proteomes" id="UP000001072"/>
    </source>
</evidence>
<proteinExistence type="predicted"/>
<evidence type="ECO:0000256" key="2">
    <source>
        <dbReference type="SAM" id="MobiDB-lite"/>
    </source>
</evidence>
<dbReference type="PANTHER" id="PTHR33050:SF7">
    <property type="entry name" value="RIBONUCLEASE H"/>
    <property type="match status" value="1"/>
</dbReference>
<dbReference type="GO" id="GO:0008270">
    <property type="term" value="F:zinc ion binding"/>
    <property type="evidence" value="ECO:0007669"/>
    <property type="project" value="UniProtKB-KW"/>
</dbReference>
<dbReference type="GeneID" id="18935276"/>
<reference evidence="5" key="1">
    <citation type="journal article" date="2011" name="Proc. Natl. Acad. Sci. U.S.A.">
        <title>Obligate biotrophy features unraveled by the genomic analysis of rust fungi.</title>
        <authorList>
            <person name="Duplessis S."/>
            <person name="Cuomo C.A."/>
            <person name="Lin Y.-C."/>
            <person name="Aerts A."/>
            <person name="Tisserant E."/>
            <person name="Veneault-Fourrey C."/>
            <person name="Joly D.L."/>
            <person name="Hacquard S."/>
            <person name="Amselem J."/>
            <person name="Cantarel B.L."/>
            <person name="Chiu R."/>
            <person name="Coutinho P.M."/>
            <person name="Feau N."/>
            <person name="Field M."/>
            <person name="Frey P."/>
            <person name="Gelhaye E."/>
            <person name="Goldberg J."/>
            <person name="Grabherr M.G."/>
            <person name="Kodira C.D."/>
            <person name="Kohler A."/>
            <person name="Kuees U."/>
            <person name="Lindquist E.A."/>
            <person name="Lucas S.M."/>
            <person name="Mago R."/>
            <person name="Mauceli E."/>
            <person name="Morin E."/>
            <person name="Murat C."/>
            <person name="Pangilinan J.L."/>
            <person name="Park R."/>
            <person name="Pearson M."/>
            <person name="Quesneville H."/>
            <person name="Rouhier N."/>
            <person name="Sakthikumar S."/>
            <person name="Salamov A.A."/>
            <person name="Schmutz J."/>
            <person name="Selles B."/>
            <person name="Shapiro H."/>
            <person name="Tanguay P."/>
            <person name="Tuskan G.A."/>
            <person name="Henrissat B."/>
            <person name="Van de Peer Y."/>
            <person name="Rouze P."/>
            <person name="Ellis J.G."/>
            <person name="Dodds P.N."/>
            <person name="Schein J.E."/>
            <person name="Zhong S."/>
            <person name="Hamelin R.C."/>
            <person name="Grigoriev I.V."/>
            <person name="Szabo L.J."/>
            <person name="Martin F."/>
        </authorList>
    </citation>
    <scope>NUCLEOTIDE SEQUENCE [LARGE SCALE GENOMIC DNA]</scope>
    <source>
        <strain evidence="5">98AG31 / pathotype 3-4-7</strain>
    </source>
</reference>
<feature type="zinc finger region" description="C3H1-type" evidence="1">
    <location>
        <begin position="319"/>
        <end position="347"/>
    </location>
</feature>
<gene>
    <name evidence="4" type="ORF">MELLADRAFT_89666</name>
</gene>
<evidence type="ECO:0000256" key="1">
    <source>
        <dbReference type="PROSITE-ProRule" id="PRU00723"/>
    </source>
</evidence>
<dbReference type="InParanoid" id="F4RU59"/>
<dbReference type="HOGENOM" id="CLU_377253_0_0_1"/>
<dbReference type="AlphaFoldDB" id="F4RU59"/>
<keyword evidence="5" id="KW-1185">Reference proteome</keyword>
<dbReference type="InterPro" id="IPR052055">
    <property type="entry name" value="Hepadnavirus_pol/RT"/>
</dbReference>
<feature type="region of interest" description="Disordered" evidence="2">
    <location>
        <begin position="1"/>
        <end position="45"/>
    </location>
</feature>
<organism evidence="5">
    <name type="scientific">Melampsora larici-populina (strain 98AG31 / pathotype 3-4-7)</name>
    <name type="common">Poplar leaf rust fungus</name>
    <dbReference type="NCBI Taxonomy" id="747676"/>
    <lineage>
        <taxon>Eukaryota</taxon>
        <taxon>Fungi</taxon>
        <taxon>Dikarya</taxon>
        <taxon>Basidiomycota</taxon>
        <taxon>Pucciniomycotina</taxon>
        <taxon>Pucciniomycetes</taxon>
        <taxon>Pucciniales</taxon>
        <taxon>Melampsoraceae</taxon>
        <taxon>Melampsora</taxon>
    </lineage>
</organism>
<dbReference type="KEGG" id="mlr:MELLADRAFT_89666"/>